<dbReference type="InterPro" id="IPR018197">
    <property type="entry name" value="Glycerate_kinase_RE-like"/>
</dbReference>
<dbReference type="PANTHER" id="PTHR21599">
    <property type="entry name" value="GLYCERATE KINASE"/>
    <property type="match status" value="1"/>
</dbReference>
<name>A0A1G6V205_9MICO</name>
<dbReference type="PANTHER" id="PTHR21599:SF0">
    <property type="entry name" value="GLYCERATE KINASE"/>
    <property type="match status" value="1"/>
</dbReference>
<evidence type="ECO:0000313" key="4">
    <source>
        <dbReference type="EMBL" id="SDD47640.1"/>
    </source>
</evidence>
<evidence type="ECO:0000256" key="2">
    <source>
        <dbReference type="ARBA" id="ARBA00022679"/>
    </source>
</evidence>
<dbReference type="SUPFAM" id="SSF110738">
    <property type="entry name" value="Glycerate kinase I"/>
    <property type="match status" value="1"/>
</dbReference>
<evidence type="ECO:0000313" key="5">
    <source>
        <dbReference type="Proteomes" id="UP000199039"/>
    </source>
</evidence>
<comment type="similarity">
    <text evidence="1">Belongs to the glycerate kinase type-1 family.</text>
</comment>
<dbReference type="Pfam" id="PF02595">
    <property type="entry name" value="Gly_kinase"/>
    <property type="match status" value="1"/>
</dbReference>
<dbReference type="InterPro" id="IPR036129">
    <property type="entry name" value="Glycerate_kinase_sf"/>
</dbReference>
<dbReference type="Proteomes" id="UP000199039">
    <property type="component" value="Unassembled WGS sequence"/>
</dbReference>
<organism evidence="4 5">
    <name type="scientific">Sanguibacter gelidistatuariae</name>
    <dbReference type="NCBI Taxonomy" id="1814289"/>
    <lineage>
        <taxon>Bacteria</taxon>
        <taxon>Bacillati</taxon>
        <taxon>Actinomycetota</taxon>
        <taxon>Actinomycetes</taxon>
        <taxon>Micrococcales</taxon>
        <taxon>Sanguibacteraceae</taxon>
        <taxon>Sanguibacter</taxon>
    </lineage>
</organism>
<accession>A0A1G6V205</accession>
<protein>
    <submittedName>
        <fullName evidence="4">Glycerate kinase</fullName>
    </submittedName>
</protein>
<dbReference type="InterPro" id="IPR018193">
    <property type="entry name" value="Glyc_kinase_flavodox-like_fold"/>
</dbReference>
<reference evidence="4 5" key="1">
    <citation type="submission" date="2016-09" db="EMBL/GenBank/DDBJ databases">
        <authorList>
            <person name="Capua I."/>
            <person name="De Benedictis P."/>
            <person name="Joannis T."/>
            <person name="Lombin L.H."/>
            <person name="Cattoli G."/>
        </authorList>
    </citation>
    <scope>NUCLEOTIDE SEQUENCE [LARGE SCALE GENOMIC DNA]</scope>
    <source>
        <strain evidence="4 5">ISLP-3</strain>
    </source>
</reference>
<evidence type="ECO:0000256" key="3">
    <source>
        <dbReference type="ARBA" id="ARBA00022777"/>
    </source>
</evidence>
<proteinExistence type="inferred from homology"/>
<keyword evidence="5" id="KW-1185">Reference proteome</keyword>
<dbReference type="RefSeq" id="WP_093185487.1">
    <property type="nucleotide sequence ID" value="NZ_FMYH01000007.1"/>
</dbReference>
<dbReference type="Gene3D" id="3.40.50.10350">
    <property type="entry name" value="Glycerate kinase, domain 1"/>
    <property type="match status" value="1"/>
</dbReference>
<dbReference type="AlphaFoldDB" id="A0A1G6V205"/>
<gene>
    <name evidence="4" type="ORF">SAMN05216410_3385</name>
</gene>
<evidence type="ECO:0000256" key="1">
    <source>
        <dbReference type="ARBA" id="ARBA00006284"/>
    </source>
</evidence>
<sequence length="393" mass="37977">MRVVVAPDSFKGSVDAAGAAAAIACGWSSIRPGDEVVTVPLADGGEGTLAVIASAVPGGVVHDVPGCTGPDGRPALGRWLSLPGGAAVVELAQVSGLALMTSPDPLGASTRGLGEVIAAALDAGSRSLTIALGGSASTDGGAGALSALGLVLRDAAGAVLPDGGGALPRLETADLTGLRQAPAGGVTLLTDVTNPLLGAYGAAGVYGPQKGASADDTALLEAGLARYAQVLGGSTEVSGAGAAGGAGFGFMLAWGATATPGAAHIATLVGLSGLLAGADVLITGEGRFDATSLQGKVVGEALRFAGETNGAGVANRSENPNEARGAGTARLRTAVVAGAIPDPGPLEERGVWHCALVDLAGEARALADPEHWLAEAGARAARALDVGPDPLAR</sequence>
<keyword evidence="2" id="KW-0808">Transferase</keyword>
<keyword evidence="3 4" id="KW-0418">Kinase</keyword>
<dbReference type="GO" id="GO:0008887">
    <property type="term" value="F:glycerate kinase activity"/>
    <property type="evidence" value="ECO:0007669"/>
    <property type="project" value="InterPro"/>
</dbReference>
<dbReference type="GO" id="GO:0031388">
    <property type="term" value="P:organic acid phosphorylation"/>
    <property type="evidence" value="ECO:0007669"/>
    <property type="project" value="InterPro"/>
</dbReference>
<dbReference type="InterPro" id="IPR004381">
    <property type="entry name" value="Glycerate_kinase"/>
</dbReference>
<dbReference type="Gene3D" id="3.90.1510.10">
    <property type="entry name" value="Glycerate kinase, domain 2"/>
    <property type="match status" value="1"/>
</dbReference>
<dbReference type="NCBIfam" id="TIGR00045">
    <property type="entry name" value="glycerate kinase"/>
    <property type="match status" value="1"/>
</dbReference>
<dbReference type="OrthoDB" id="9774290at2"/>
<dbReference type="STRING" id="1814289.SAMN05216410_3385"/>
<dbReference type="EMBL" id="FMYH01000007">
    <property type="protein sequence ID" value="SDD47640.1"/>
    <property type="molecule type" value="Genomic_DNA"/>
</dbReference>